<gene>
    <name evidence="2" type="ORF">C477_04064</name>
</gene>
<feature type="domain" description="Antitoxin SocA-like Panacea" evidence="1">
    <location>
        <begin position="25"/>
        <end position="141"/>
    </location>
</feature>
<accession>M0CH17</accession>
<comment type="caution">
    <text evidence="2">The sequence shown here is derived from an EMBL/GenBank/DDBJ whole genome shotgun (WGS) entry which is preliminary data.</text>
</comment>
<reference evidence="2 3" key="1">
    <citation type="journal article" date="2014" name="PLoS Genet.">
        <title>Phylogenetically driven sequencing of extremely halophilic archaea reveals strategies for static and dynamic osmo-response.</title>
        <authorList>
            <person name="Becker E.A."/>
            <person name="Seitzer P.M."/>
            <person name="Tritt A."/>
            <person name="Larsen D."/>
            <person name="Krusor M."/>
            <person name="Yao A.I."/>
            <person name="Wu D."/>
            <person name="Madern D."/>
            <person name="Eisen J.A."/>
            <person name="Darling A.E."/>
            <person name="Facciotti M.T."/>
        </authorList>
    </citation>
    <scope>NUCLEOTIDE SEQUENCE [LARGE SCALE GENOMIC DNA]</scope>
    <source>
        <strain evidence="2 3">JCM 13891</strain>
    </source>
</reference>
<organism evidence="2 3">
    <name type="scientific">Haloterrigena salina JCM 13891</name>
    <dbReference type="NCBI Taxonomy" id="1227488"/>
    <lineage>
        <taxon>Archaea</taxon>
        <taxon>Methanobacteriati</taxon>
        <taxon>Methanobacteriota</taxon>
        <taxon>Stenosarchaea group</taxon>
        <taxon>Halobacteria</taxon>
        <taxon>Halobacteriales</taxon>
        <taxon>Natrialbaceae</taxon>
        <taxon>Haloterrigena</taxon>
    </lineage>
</organism>
<keyword evidence="3" id="KW-1185">Reference proteome</keyword>
<dbReference type="AlphaFoldDB" id="M0CH17"/>
<dbReference type="PATRIC" id="fig|1227488.3.peg.806"/>
<dbReference type="RefSeq" id="WP_008893144.1">
    <property type="nucleotide sequence ID" value="NZ_AOIS01000014.1"/>
</dbReference>
<dbReference type="OrthoDB" id="34535at2157"/>
<dbReference type="InterPro" id="IPR036388">
    <property type="entry name" value="WH-like_DNA-bd_sf"/>
</dbReference>
<dbReference type="eggNOG" id="arCOG00724">
    <property type="taxonomic scope" value="Archaea"/>
</dbReference>
<dbReference type="STRING" id="1227488.C477_04064"/>
<dbReference type="Gene3D" id="1.10.10.10">
    <property type="entry name" value="Winged helix-like DNA-binding domain superfamily/Winged helix DNA-binding domain"/>
    <property type="match status" value="1"/>
</dbReference>
<dbReference type="EMBL" id="AOIS01000014">
    <property type="protein sequence ID" value="ELZ22541.1"/>
    <property type="molecule type" value="Genomic_DNA"/>
</dbReference>
<evidence type="ECO:0000313" key="3">
    <source>
        <dbReference type="Proteomes" id="UP000011657"/>
    </source>
</evidence>
<sequence length="151" mass="17775">MHRKLLPLALMYANDGEPIEGRTRLQKMVFLMQKELKQRDQSGVVGLEYDFIPYDYGPFSKELYDDLDAMIDQEFVEDTEEPLHSGKVKYIYEIEDDGEDLVDSEAETWDDVDAIMQLAQEIKEKYNDVLLSELIEYVYSEYPEYAEKSVY</sequence>
<dbReference type="Pfam" id="PF13274">
    <property type="entry name" value="SocA_Panacea"/>
    <property type="match status" value="1"/>
</dbReference>
<evidence type="ECO:0000259" key="1">
    <source>
        <dbReference type="Pfam" id="PF13274"/>
    </source>
</evidence>
<proteinExistence type="predicted"/>
<protein>
    <submittedName>
        <fullName evidence="2">Transcriptional regulator padr-like family protein</fullName>
    </submittedName>
</protein>
<dbReference type="InterPro" id="IPR025272">
    <property type="entry name" value="SocA_Panacea"/>
</dbReference>
<name>M0CH17_9EURY</name>
<evidence type="ECO:0000313" key="2">
    <source>
        <dbReference type="EMBL" id="ELZ22541.1"/>
    </source>
</evidence>
<dbReference type="Proteomes" id="UP000011657">
    <property type="component" value="Unassembled WGS sequence"/>
</dbReference>